<dbReference type="SUPFAM" id="SSF52943">
    <property type="entry name" value="ATP synthase (F1-ATPase), gamma subunit"/>
    <property type="match status" value="1"/>
</dbReference>
<keyword evidence="6" id="KW-0406">Ion transport</keyword>
<evidence type="ECO:0000256" key="5">
    <source>
        <dbReference type="ARBA" id="ARBA00022781"/>
    </source>
</evidence>
<reference evidence="10 11" key="1">
    <citation type="journal article" date="2015" name="Nature">
        <title>rRNA introns, odd ribosomes, and small enigmatic genomes across a large radiation of phyla.</title>
        <authorList>
            <person name="Brown C.T."/>
            <person name="Hug L.A."/>
            <person name="Thomas B.C."/>
            <person name="Sharon I."/>
            <person name="Castelle C.J."/>
            <person name="Singh A."/>
            <person name="Wilkins M.J."/>
            <person name="Williams K.H."/>
            <person name="Banfield J.F."/>
        </authorList>
    </citation>
    <scope>NUCLEOTIDE SEQUENCE [LARGE SCALE GENOMIC DNA]</scope>
</reference>
<dbReference type="PANTHER" id="PTHR11693:SF22">
    <property type="entry name" value="ATP SYNTHASE SUBUNIT GAMMA, MITOCHONDRIAL"/>
    <property type="match status" value="1"/>
</dbReference>
<dbReference type="NCBIfam" id="TIGR01146">
    <property type="entry name" value="ATPsyn_F1gamma"/>
    <property type="match status" value="1"/>
</dbReference>
<evidence type="ECO:0000256" key="4">
    <source>
        <dbReference type="ARBA" id="ARBA00022448"/>
    </source>
</evidence>
<keyword evidence="9" id="KW-0066">ATP synthesis</keyword>
<comment type="function">
    <text evidence="1">Produces ATP from ADP in the presence of a proton gradient across the membrane. The gamma chain is believed to be important in regulating ATPase activity and the flow of protons through the CF(0) complex.</text>
</comment>
<dbReference type="InterPro" id="IPR023632">
    <property type="entry name" value="ATP_synth_F1_gsu_CS"/>
</dbReference>
<keyword evidence="8" id="KW-0139">CF(1)</keyword>
<dbReference type="GO" id="GO:0045259">
    <property type="term" value="C:proton-transporting ATP synthase complex"/>
    <property type="evidence" value="ECO:0007669"/>
    <property type="project" value="UniProtKB-KW"/>
</dbReference>
<organism evidence="10 11">
    <name type="scientific">Candidatus Jorgensenbacteria bacterium GW2011_GWA2_45_13</name>
    <dbReference type="NCBI Taxonomy" id="1618662"/>
    <lineage>
        <taxon>Bacteria</taxon>
        <taxon>Candidatus Joergenseniibacteriota</taxon>
    </lineage>
</organism>
<evidence type="ECO:0000256" key="8">
    <source>
        <dbReference type="ARBA" id="ARBA00023196"/>
    </source>
</evidence>
<dbReference type="Proteomes" id="UP000033966">
    <property type="component" value="Unassembled WGS sequence"/>
</dbReference>
<name>A0A0G1NGQ3_9BACT</name>
<evidence type="ECO:0000256" key="9">
    <source>
        <dbReference type="ARBA" id="ARBA00023310"/>
    </source>
</evidence>
<evidence type="ECO:0000256" key="6">
    <source>
        <dbReference type="ARBA" id="ARBA00023065"/>
    </source>
</evidence>
<dbReference type="GO" id="GO:0046933">
    <property type="term" value="F:proton-transporting ATP synthase activity, rotational mechanism"/>
    <property type="evidence" value="ECO:0007669"/>
    <property type="project" value="InterPro"/>
</dbReference>
<comment type="subcellular location">
    <subcellularLocation>
        <location evidence="2">Membrane</location>
        <topology evidence="2">Peripheral membrane protein</topology>
    </subcellularLocation>
</comment>
<dbReference type="PRINTS" id="PR00126">
    <property type="entry name" value="ATPASEGAMMA"/>
</dbReference>
<evidence type="ECO:0000313" key="11">
    <source>
        <dbReference type="Proteomes" id="UP000033966"/>
    </source>
</evidence>
<dbReference type="InterPro" id="IPR000131">
    <property type="entry name" value="ATP_synth_F1_gsu"/>
</dbReference>
<dbReference type="InterPro" id="IPR035968">
    <property type="entry name" value="ATP_synth_F1_ATPase_gsu"/>
</dbReference>
<dbReference type="PATRIC" id="fig|1618662.3.peg.93"/>
<evidence type="ECO:0000256" key="7">
    <source>
        <dbReference type="ARBA" id="ARBA00023136"/>
    </source>
</evidence>
<dbReference type="PANTHER" id="PTHR11693">
    <property type="entry name" value="ATP SYNTHASE GAMMA CHAIN"/>
    <property type="match status" value="1"/>
</dbReference>
<dbReference type="Gene3D" id="1.10.287.80">
    <property type="entry name" value="ATP synthase, gamma subunit, helix hairpin domain"/>
    <property type="match status" value="1"/>
</dbReference>
<gene>
    <name evidence="10" type="ORF">UW92_C0003G0009</name>
</gene>
<dbReference type="EMBL" id="LCKF01000003">
    <property type="protein sequence ID" value="KKT92292.1"/>
    <property type="molecule type" value="Genomic_DNA"/>
</dbReference>
<keyword evidence="7" id="KW-0472">Membrane</keyword>
<proteinExistence type="inferred from homology"/>
<comment type="similarity">
    <text evidence="3">Belongs to the ATPase gamma chain family.</text>
</comment>
<dbReference type="CDD" id="cd12151">
    <property type="entry name" value="F1-ATPase_gamma"/>
    <property type="match status" value="1"/>
</dbReference>
<keyword evidence="4" id="KW-0813">Transport</keyword>
<keyword evidence="5" id="KW-0375">Hydrogen ion transport</keyword>
<evidence type="ECO:0000256" key="3">
    <source>
        <dbReference type="ARBA" id="ARBA00007681"/>
    </source>
</evidence>
<sequence length="292" mass="33140">MEMVSANKMRRSQETALLSRPYAMEALRILAYLENKTPYLPELMRSREVRHRMIVLVASDKGLAGSFNTNVFRMFERALASYVDENPETFSFITVGKKAEEFVKRKQYCLERSFRNAGDFANIEDTNPLAEFLRVGFLKREWDAVTVITTHFRTTLKQEVVVREILPVTEENIWRSVKELAPEAGRFSGFGEMVSSRDPEHGHNGLFEYLLEPDPKGVLDALAPMLFGISVYDLMMEANASEHSARMVAMKSASENADELKGDLNLEYNKIRQAKITQEIGEIVGGAEALNN</sequence>
<protein>
    <submittedName>
        <fullName evidence="10">ATP synthase gamma chain</fullName>
    </submittedName>
</protein>
<dbReference type="PROSITE" id="PS00153">
    <property type="entry name" value="ATPASE_GAMMA"/>
    <property type="match status" value="1"/>
</dbReference>
<evidence type="ECO:0000256" key="2">
    <source>
        <dbReference type="ARBA" id="ARBA00004170"/>
    </source>
</evidence>
<accession>A0A0G1NGQ3</accession>
<dbReference type="Gene3D" id="3.40.1380.10">
    <property type="match status" value="1"/>
</dbReference>
<evidence type="ECO:0000256" key="1">
    <source>
        <dbReference type="ARBA" id="ARBA00003456"/>
    </source>
</evidence>
<dbReference type="AlphaFoldDB" id="A0A0G1NGQ3"/>
<evidence type="ECO:0000313" key="10">
    <source>
        <dbReference type="EMBL" id="KKT92292.1"/>
    </source>
</evidence>
<comment type="caution">
    <text evidence="10">The sequence shown here is derived from an EMBL/GenBank/DDBJ whole genome shotgun (WGS) entry which is preliminary data.</text>
</comment>
<dbReference type="Pfam" id="PF00231">
    <property type="entry name" value="ATP-synt"/>
    <property type="match status" value="1"/>
</dbReference>